<protein>
    <submittedName>
        <fullName evidence="4">Ribosome assembly RNA-binding protein YhbY</fullName>
    </submittedName>
</protein>
<keyword evidence="1 2" id="KW-0694">RNA-binding</keyword>
<feature type="domain" description="CRM" evidence="3">
    <location>
        <begin position="1"/>
        <end position="96"/>
    </location>
</feature>
<reference evidence="4 5" key="1">
    <citation type="journal article" date="2019" name="Int. J. Syst. Evol. Microbiol.">
        <title>The Global Catalogue of Microorganisms (GCM) 10K type strain sequencing project: providing services to taxonomists for standard genome sequencing and annotation.</title>
        <authorList>
            <consortium name="The Broad Institute Genomics Platform"/>
            <consortium name="The Broad Institute Genome Sequencing Center for Infectious Disease"/>
            <person name="Wu L."/>
            <person name="Ma J."/>
        </authorList>
    </citation>
    <scope>NUCLEOTIDE SEQUENCE [LARGE SCALE GENOMIC DNA]</scope>
    <source>
        <strain evidence="4 5">JCM 1405</strain>
    </source>
</reference>
<accession>A0ABN1IPH6</accession>
<evidence type="ECO:0000313" key="4">
    <source>
        <dbReference type="EMBL" id="GAA0718704.1"/>
    </source>
</evidence>
<evidence type="ECO:0000256" key="1">
    <source>
        <dbReference type="ARBA" id="ARBA00022884"/>
    </source>
</evidence>
<sequence>MITSKQRSYLRSLAHNIDPIFQVGKGGVEENFLKQVDDALEARELIKISVLNNSGLEAREASDIICEELKCEGVQAIGNKFVLYRRSMKKPKIELP</sequence>
<dbReference type="PANTHER" id="PTHR40065">
    <property type="entry name" value="RNA-BINDING PROTEIN YHBY"/>
    <property type="match status" value="1"/>
</dbReference>
<evidence type="ECO:0000313" key="5">
    <source>
        <dbReference type="Proteomes" id="UP001500339"/>
    </source>
</evidence>
<dbReference type="InterPro" id="IPR035920">
    <property type="entry name" value="YhbY-like_sf"/>
</dbReference>
<dbReference type="PANTHER" id="PTHR40065:SF3">
    <property type="entry name" value="RNA-BINDING PROTEIN YHBY"/>
    <property type="match status" value="1"/>
</dbReference>
<dbReference type="NCBIfam" id="TIGR00253">
    <property type="entry name" value="RNA_bind_YhbY"/>
    <property type="match status" value="1"/>
</dbReference>
<dbReference type="PROSITE" id="PS51295">
    <property type="entry name" value="CRM"/>
    <property type="match status" value="1"/>
</dbReference>
<dbReference type="Proteomes" id="UP001500339">
    <property type="component" value="Unassembled WGS sequence"/>
</dbReference>
<dbReference type="EMBL" id="BAAACF010000001">
    <property type="protein sequence ID" value="GAA0718704.1"/>
    <property type="molecule type" value="Genomic_DNA"/>
</dbReference>
<dbReference type="SMART" id="SM01103">
    <property type="entry name" value="CRS1_YhbY"/>
    <property type="match status" value="1"/>
</dbReference>
<organism evidence="4 5">
    <name type="scientific">Clostridium malenominatum</name>
    <dbReference type="NCBI Taxonomy" id="1539"/>
    <lineage>
        <taxon>Bacteria</taxon>
        <taxon>Bacillati</taxon>
        <taxon>Bacillota</taxon>
        <taxon>Clostridia</taxon>
        <taxon>Eubacteriales</taxon>
        <taxon>Clostridiaceae</taxon>
        <taxon>Clostridium</taxon>
    </lineage>
</organism>
<dbReference type="InterPro" id="IPR051925">
    <property type="entry name" value="RNA-binding_domain"/>
</dbReference>
<proteinExistence type="predicted"/>
<name>A0ABN1IPH6_9CLOT</name>
<keyword evidence="5" id="KW-1185">Reference proteome</keyword>
<dbReference type="InterPro" id="IPR017924">
    <property type="entry name" value="RNA-binding_YhbY"/>
</dbReference>
<dbReference type="RefSeq" id="WP_343769564.1">
    <property type="nucleotide sequence ID" value="NZ_BAAACF010000001.1"/>
</dbReference>
<evidence type="ECO:0000256" key="2">
    <source>
        <dbReference type="PROSITE-ProRule" id="PRU00626"/>
    </source>
</evidence>
<comment type="caution">
    <text evidence="4">The sequence shown here is derived from an EMBL/GenBank/DDBJ whole genome shotgun (WGS) entry which is preliminary data.</text>
</comment>
<evidence type="ECO:0000259" key="3">
    <source>
        <dbReference type="PROSITE" id="PS51295"/>
    </source>
</evidence>
<dbReference type="InterPro" id="IPR001890">
    <property type="entry name" value="RNA-binding_CRM"/>
</dbReference>
<dbReference type="Gene3D" id="3.30.110.60">
    <property type="entry name" value="YhbY-like"/>
    <property type="match status" value="1"/>
</dbReference>
<gene>
    <name evidence="4" type="primary">yhbY</name>
    <name evidence="4" type="ORF">GCM10008905_05800</name>
</gene>
<dbReference type="SUPFAM" id="SSF75471">
    <property type="entry name" value="YhbY-like"/>
    <property type="match status" value="1"/>
</dbReference>
<dbReference type="Pfam" id="PF01985">
    <property type="entry name" value="CRS1_YhbY"/>
    <property type="match status" value="1"/>
</dbReference>